<comment type="caution">
    <text evidence="1">The sequence shown here is derived from an EMBL/GenBank/DDBJ whole genome shotgun (WGS) entry which is preliminary data.</text>
</comment>
<evidence type="ECO:0000313" key="1">
    <source>
        <dbReference type="EMBL" id="KKK62602.1"/>
    </source>
</evidence>
<name>A0A0F8X0G5_9ZZZZ</name>
<gene>
    <name evidence="1" type="ORF">LCGC14_3002700</name>
</gene>
<accession>A0A0F8X0G5</accession>
<feature type="non-terminal residue" evidence="1">
    <location>
        <position position="1"/>
    </location>
</feature>
<protein>
    <submittedName>
        <fullName evidence="1">Uncharacterized protein</fullName>
    </submittedName>
</protein>
<organism evidence="1">
    <name type="scientific">marine sediment metagenome</name>
    <dbReference type="NCBI Taxonomy" id="412755"/>
    <lineage>
        <taxon>unclassified sequences</taxon>
        <taxon>metagenomes</taxon>
        <taxon>ecological metagenomes</taxon>
    </lineage>
</organism>
<sequence>GSVFYTLYYSPGVTDKCILFQGRERGSEDVRGWGPIVFHSLRQPTGDDDDFHGVHIAETSEFSATVTRPSLWFANGNNVSYIWLNKDGTPFSEPGLMDVTGAVIVSAPINLGLPEGIVKQLRVIECIAENLNAAAPNTGSFQFAIRRFGNASWENVGSPLISSSPQALQRFWTQDSGDATQAMLLRCTYVAGSDPTTTDVPTLRNVVLRALALPDVTRVWTFLLTARDAAAKTGKLVRSELEGYVNDLKKYELPDGDSFNGVLTDLRLLRADEVRDLVPANQPPPHYIIRATVREMVST</sequence>
<dbReference type="EMBL" id="LAZR01061915">
    <property type="protein sequence ID" value="KKK62602.1"/>
    <property type="molecule type" value="Genomic_DNA"/>
</dbReference>
<dbReference type="AlphaFoldDB" id="A0A0F8X0G5"/>
<proteinExistence type="predicted"/>
<reference evidence="1" key="1">
    <citation type="journal article" date="2015" name="Nature">
        <title>Complex archaea that bridge the gap between prokaryotes and eukaryotes.</title>
        <authorList>
            <person name="Spang A."/>
            <person name="Saw J.H."/>
            <person name="Jorgensen S.L."/>
            <person name="Zaremba-Niedzwiedzka K."/>
            <person name="Martijn J."/>
            <person name="Lind A.E."/>
            <person name="van Eijk R."/>
            <person name="Schleper C."/>
            <person name="Guy L."/>
            <person name="Ettema T.J."/>
        </authorList>
    </citation>
    <scope>NUCLEOTIDE SEQUENCE</scope>
</reference>